<feature type="transmembrane region" description="Helical" evidence="6">
    <location>
        <begin position="364"/>
        <end position="384"/>
    </location>
</feature>
<dbReference type="EMBL" id="FUZT01000003">
    <property type="protein sequence ID" value="SKC55668.1"/>
    <property type="molecule type" value="Genomic_DNA"/>
</dbReference>
<feature type="transmembrane region" description="Helical" evidence="6">
    <location>
        <begin position="44"/>
        <end position="69"/>
    </location>
</feature>
<dbReference type="Gene3D" id="1.20.1250.20">
    <property type="entry name" value="MFS general substrate transporter like domains"/>
    <property type="match status" value="2"/>
</dbReference>
<dbReference type="InterPro" id="IPR000849">
    <property type="entry name" value="Sugar_P_transporter"/>
</dbReference>
<dbReference type="Proteomes" id="UP000190285">
    <property type="component" value="Unassembled WGS sequence"/>
</dbReference>
<dbReference type="PANTHER" id="PTHR43826">
    <property type="entry name" value="GLUCOSE-6-PHOSPHATE EXCHANGER SLC37A4"/>
    <property type="match status" value="1"/>
</dbReference>
<dbReference type="PIRSF" id="PIRSF002808">
    <property type="entry name" value="Hexose_phosphate_transp"/>
    <property type="match status" value="1"/>
</dbReference>
<dbReference type="InterPro" id="IPR011701">
    <property type="entry name" value="MFS"/>
</dbReference>
<dbReference type="GO" id="GO:0035435">
    <property type="term" value="P:phosphate ion transmembrane transport"/>
    <property type="evidence" value="ECO:0007669"/>
    <property type="project" value="TreeGrafter"/>
</dbReference>
<dbReference type="PROSITE" id="PS50850">
    <property type="entry name" value="MFS"/>
    <property type="match status" value="1"/>
</dbReference>
<evidence type="ECO:0000256" key="5">
    <source>
        <dbReference type="ARBA" id="ARBA00023136"/>
    </source>
</evidence>
<feature type="transmembrane region" description="Helical" evidence="6">
    <location>
        <begin position="81"/>
        <end position="100"/>
    </location>
</feature>
<dbReference type="Pfam" id="PF07690">
    <property type="entry name" value="MFS_1"/>
    <property type="match status" value="1"/>
</dbReference>
<name>A0A1T5JWS9_9FIRM</name>
<feature type="transmembrane region" description="Helical" evidence="6">
    <location>
        <begin position="236"/>
        <end position="253"/>
    </location>
</feature>
<proteinExistence type="predicted"/>
<dbReference type="SUPFAM" id="SSF103473">
    <property type="entry name" value="MFS general substrate transporter"/>
    <property type="match status" value="1"/>
</dbReference>
<feature type="transmembrane region" description="Helical" evidence="6">
    <location>
        <begin position="149"/>
        <end position="169"/>
    </location>
</feature>
<feature type="transmembrane region" description="Helical" evidence="6">
    <location>
        <begin position="12"/>
        <end position="32"/>
    </location>
</feature>
<evidence type="ECO:0000256" key="2">
    <source>
        <dbReference type="ARBA" id="ARBA00022448"/>
    </source>
</evidence>
<comment type="subcellular location">
    <subcellularLocation>
        <location evidence="1">Cell membrane</location>
        <topology evidence="1">Multi-pass membrane protein</topology>
    </subcellularLocation>
</comment>
<evidence type="ECO:0000313" key="9">
    <source>
        <dbReference type="Proteomes" id="UP000190285"/>
    </source>
</evidence>
<dbReference type="STRING" id="36842.SAMN02194393_01395"/>
<evidence type="ECO:0000313" key="8">
    <source>
        <dbReference type="EMBL" id="SKC55668.1"/>
    </source>
</evidence>
<feature type="transmembrane region" description="Helical" evidence="6">
    <location>
        <begin position="331"/>
        <end position="352"/>
    </location>
</feature>
<feature type="domain" description="Major facilitator superfamily (MFS) profile" evidence="7">
    <location>
        <begin position="19"/>
        <end position="427"/>
    </location>
</feature>
<dbReference type="InterPro" id="IPR036259">
    <property type="entry name" value="MFS_trans_sf"/>
</dbReference>
<accession>A0A1T5JWS9</accession>
<feature type="transmembrane region" description="Helical" evidence="6">
    <location>
        <begin position="273"/>
        <end position="291"/>
    </location>
</feature>
<feature type="transmembrane region" description="Helical" evidence="6">
    <location>
        <begin position="404"/>
        <end position="422"/>
    </location>
</feature>
<evidence type="ECO:0000256" key="3">
    <source>
        <dbReference type="ARBA" id="ARBA00022692"/>
    </source>
</evidence>
<keyword evidence="9" id="KW-1185">Reference proteome</keyword>
<keyword evidence="5 6" id="KW-0472">Membrane</keyword>
<evidence type="ECO:0000259" key="7">
    <source>
        <dbReference type="PROSITE" id="PS50850"/>
    </source>
</evidence>
<keyword evidence="3 6" id="KW-0812">Transmembrane</keyword>
<dbReference type="OrthoDB" id="9773404at2"/>
<feature type="transmembrane region" description="Helical" evidence="6">
    <location>
        <begin position="106"/>
        <end position="128"/>
    </location>
</feature>
<organism evidence="8 9">
    <name type="scientific">Maledivibacter halophilus</name>
    <dbReference type="NCBI Taxonomy" id="36842"/>
    <lineage>
        <taxon>Bacteria</taxon>
        <taxon>Bacillati</taxon>
        <taxon>Bacillota</taxon>
        <taxon>Clostridia</taxon>
        <taxon>Peptostreptococcales</taxon>
        <taxon>Caminicellaceae</taxon>
        <taxon>Maledivibacter</taxon>
    </lineage>
</organism>
<dbReference type="GO" id="GO:0005886">
    <property type="term" value="C:plasma membrane"/>
    <property type="evidence" value="ECO:0007669"/>
    <property type="project" value="UniProtKB-SubCell"/>
</dbReference>
<dbReference type="InterPro" id="IPR051337">
    <property type="entry name" value="OPA_Antiporter"/>
</dbReference>
<reference evidence="8 9" key="1">
    <citation type="submission" date="2017-02" db="EMBL/GenBank/DDBJ databases">
        <authorList>
            <person name="Peterson S.W."/>
        </authorList>
    </citation>
    <scope>NUCLEOTIDE SEQUENCE [LARGE SCALE GENOMIC DNA]</scope>
    <source>
        <strain evidence="8 9">M1</strain>
    </source>
</reference>
<dbReference type="PANTHER" id="PTHR43826:SF3">
    <property type="entry name" value="GLUCOSE-6-PHOSPHATE EXCHANGER SLC37A4"/>
    <property type="match status" value="1"/>
</dbReference>
<dbReference type="RefSeq" id="WP_079490401.1">
    <property type="nucleotide sequence ID" value="NZ_FUZT01000003.1"/>
</dbReference>
<gene>
    <name evidence="8" type="ORF">SAMN02194393_01395</name>
</gene>
<sequence>MSQLDKNKIKKLMTYRYVVWGVLALAYIIVFFHRLAVGVVKDELINAFDITGTTFGNLGSTYFYAYMLMQIPSGMLADSLGARKTVTVGTLVAGIGSMVFGYAPTVFWAFCGRLLVGLGVSVVFISILKVQSEWFKESEFGTMSGITSFVGNLGGVFAKAPLVIMVGYLTWRISFAVIGALSIVIAILCYLFIRNTPEEMGLPSITEIEGKEVKKSSGKKPDLLKGLRKVISNPKTWPGFVVFAGFFGAFVTLSGSWGEAYLVEVYNIPKVKAASYTMSAVLGLAVGSIVIGRLSDAIKKRKLPMMVFGVIYVICWTALVFLNGGKPPIEILMPLLFILGFTCSVFVLGWAYAKEVNPPEIPGISTSVVNIGGFFGAALLPPLLGKVLDRFSDSIPPIELYHKAFMYSFISVVIGFIFIFFIKETNCKNIYKG</sequence>
<keyword evidence="4 6" id="KW-1133">Transmembrane helix</keyword>
<evidence type="ECO:0000256" key="6">
    <source>
        <dbReference type="SAM" id="Phobius"/>
    </source>
</evidence>
<dbReference type="AlphaFoldDB" id="A0A1T5JWS9"/>
<dbReference type="GO" id="GO:0061513">
    <property type="term" value="F:glucose 6-phosphate:phosphate antiporter activity"/>
    <property type="evidence" value="ECO:0007669"/>
    <property type="project" value="TreeGrafter"/>
</dbReference>
<dbReference type="CDD" id="cd06174">
    <property type="entry name" value="MFS"/>
    <property type="match status" value="1"/>
</dbReference>
<evidence type="ECO:0000256" key="4">
    <source>
        <dbReference type="ARBA" id="ARBA00022989"/>
    </source>
</evidence>
<protein>
    <submittedName>
        <fullName evidence="8">Sugar phosphate permease</fullName>
    </submittedName>
</protein>
<dbReference type="InterPro" id="IPR020846">
    <property type="entry name" value="MFS_dom"/>
</dbReference>
<keyword evidence="2" id="KW-0813">Transport</keyword>
<feature type="transmembrane region" description="Helical" evidence="6">
    <location>
        <begin position="303"/>
        <end position="325"/>
    </location>
</feature>
<evidence type="ECO:0000256" key="1">
    <source>
        <dbReference type="ARBA" id="ARBA00004651"/>
    </source>
</evidence>
<feature type="transmembrane region" description="Helical" evidence="6">
    <location>
        <begin position="175"/>
        <end position="193"/>
    </location>
</feature>